<dbReference type="Pfam" id="PF00171">
    <property type="entry name" value="Aldedh"/>
    <property type="match status" value="1"/>
</dbReference>
<evidence type="ECO:0000313" key="5">
    <source>
        <dbReference type="EMBL" id="OXM45185.1"/>
    </source>
</evidence>
<dbReference type="InterPro" id="IPR016162">
    <property type="entry name" value="Ald_DH_N"/>
</dbReference>
<evidence type="ECO:0000256" key="3">
    <source>
        <dbReference type="ARBA" id="ARBA00023027"/>
    </source>
</evidence>
<dbReference type="PANTHER" id="PTHR42986:SF1">
    <property type="entry name" value="BENZALDEHYDE DEHYDROGENASE YFMT"/>
    <property type="match status" value="1"/>
</dbReference>
<sequence length="519" mass="56179">MRSYDLFIDGRATAGSGWTYVIRAAAFLDDPATAFDLKRGLELGLRSPEEAGKDLVGRCALSSDEQVAAALRAAARAKPLMAAVPLEVRRQVGDDFHRSVGEHAEEFVDLLVAEGHPRRLAEWETSGVLRGTGPETLDWQFGQLRQEEERDGRLLVLARKPDGVVCVNPPQNAAGSNSGLGIMALLGGNSLVVKAPRATPMSVMFLYQEILAPILDRHGLPGGAINLVSGDSRRILRQWLNSELTDDLMFFGDSATGLKLGQDWVAKGKKAILELSGNDGVVVWHDADLDAAADALSECFHGSSQICMVPKYAVAHPAIAEELIERVVDRARSIRPGYPDDPEVLLSPVLKQDLFFDFLAEARQGGAEVRCGGRRLDVHGRPADGGLFLEPAVLRVQGLARARELRCVAEETFFPMLPIVVPEAGADHDLLDDVIAFVDTNRYGLRNSLWTGDDAVTTAFTERVGNGGLLRVNDSHIAFAPVLATHGGTGRTGGPYGELHYPILRTTHLQGISIRNSPR</sequence>
<dbReference type="GO" id="GO:0016620">
    <property type="term" value="F:oxidoreductase activity, acting on the aldehyde or oxo group of donors, NAD or NADP as acceptor"/>
    <property type="evidence" value="ECO:0007669"/>
    <property type="project" value="InterPro"/>
</dbReference>
<evidence type="ECO:0000256" key="2">
    <source>
        <dbReference type="ARBA" id="ARBA00023002"/>
    </source>
</evidence>
<comment type="caution">
    <text evidence="5">The sequence shown here is derived from an EMBL/GenBank/DDBJ whole genome shotgun (WGS) entry which is preliminary data.</text>
</comment>
<dbReference type="SUPFAM" id="SSF53720">
    <property type="entry name" value="ALDH-like"/>
    <property type="match status" value="1"/>
</dbReference>
<dbReference type="InterPro" id="IPR016161">
    <property type="entry name" value="Ald_DH/histidinol_DH"/>
</dbReference>
<dbReference type="RefSeq" id="WP_020636711.1">
    <property type="nucleotide sequence ID" value="NZ_KB913032.1"/>
</dbReference>
<dbReference type="Proteomes" id="UP000215563">
    <property type="component" value="Unassembled WGS sequence"/>
</dbReference>
<keyword evidence="3" id="KW-0520">NAD</keyword>
<dbReference type="InterPro" id="IPR015590">
    <property type="entry name" value="Aldehyde_DH_dom"/>
</dbReference>
<keyword evidence="6" id="KW-1185">Reference proteome</keyword>
<organism evidence="5 6">
    <name type="scientific">Amycolatopsis alba DSM 44262</name>
    <dbReference type="NCBI Taxonomy" id="1125972"/>
    <lineage>
        <taxon>Bacteria</taxon>
        <taxon>Bacillati</taxon>
        <taxon>Actinomycetota</taxon>
        <taxon>Actinomycetes</taxon>
        <taxon>Pseudonocardiales</taxon>
        <taxon>Pseudonocardiaceae</taxon>
        <taxon>Amycolatopsis</taxon>
    </lineage>
</organism>
<dbReference type="EMBL" id="NMQU01000106">
    <property type="protein sequence ID" value="OXM45185.1"/>
    <property type="molecule type" value="Genomic_DNA"/>
</dbReference>
<dbReference type="Gene3D" id="3.40.605.10">
    <property type="entry name" value="Aldehyde Dehydrogenase, Chain A, domain 1"/>
    <property type="match status" value="1"/>
</dbReference>
<comment type="similarity">
    <text evidence="1">Belongs to the aldehyde dehydrogenase family.</text>
</comment>
<protein>
    <submittedName>
        <fullName evidence="5">Aldehyde dehydrogenase</fullName>
    </submittedName>
</protein>
<evidence type="ECO:0000259" key="4">
    <source>
        <dbReference type="Pfam" id="PF00171"/>
    </source>
</evidence>
<reference evidence="5 6" key="1">
    <citation type="submission" date="2017-07" db="EMBL/GenBank/DDBJ databases">
        <title>Amycolatopsis alba DSM 44262 Genome sequencing and assembly.</title>
        <authorList>
            <person name="Kaur N."/>
            <person name="Mayilraj S."/>
        </authorList>
    </citation>
    <scope>NUCLEOTIDE SEQUENCE [LARGE SCALE GENOMIC DNA]</scope>
    <source>
        <strain evidence="5 6">DSM 44262</strain>
    </source>
</reference>
<dbReference type="AlphaFoldDB" id="A0A229RF22"/>
<evidence type="ECO:0000256" key="1">
    <source>
        <dbReference type="ARBA" id="ARBA00009986"/>
    </source>
</evidence>
<dbReference type="PANTHER" id="PTHR42986">
    <property type="entry name" value="BENZALDEHYDE DEHYDROGENASE YFMT"/>
    <property type="match status" value="1"/>
</dbReference>
<feature type="domain" description="Aldehyde dehydrogenase" evidence="4">
    <location>
        <begin position="53"/>
        <end position="493"/>
    </location>
</feature>
<gene>
    <name evidence="5" type="ORF">CFP75_31840</name>
</gene>
<evidence type="ECO:0000313" key="6">
    <source>
        <dbReference type="Proteomes" id="UP000215563"/>
    </source>
</evidence>
<dbReference type="InterPro" id="IPR016163">
    <property type="entry name" value="Ald_DH_C"/>
</dbReference>
<proteinExistence type="inferred from homology"/>
<name>A0A229RF22_AMYAL</name>
<accession>A0A229RF22</accession>
<dbReference type="Gene3D" id="3.40.309.10">
    <property type="entry name" value="Aldehyde Dehydrogenase, Chain A, domain 2"/>
    <property type="match status" value="1"/>
</dbReference>
<dbReference type="OrthoDB" id="3284578at2"/>
<keyword evidence="2" id="KW-0560">Oxidoreductase</keyword>